<dbReference type="InterPro" id="IPR027806">
    <property type="entry name" value="HARBI1_dom"/>
</dbReference>
<evidence type="ECO:0000256" key="1">
    <source>
        <dbReference type="ARBA" id="ARBA00001968"/>
    </source>
</evidence>
<feature type="domain" description="DDE Tnp4" evidence="8">
    <location>
        <begin position="220"/>
        <end position="385"/>
    </location>
</feature>
<comment type="caution">
    <text evidence="9">The sequence shown here is derived from an EMBL/GenBank/DDBJ whole genome shotgun (WGS) entry which is preliminary data.</text>
</comment>
<dbReference type="GO" id="GO:0016787">
    <property type="term" value="F:hydrolase activity"/>
    <property type="evidence" value="ECO:0007669"/>
    <property type="project" value="UniProtKB-KW"/>
</dbReference>
<dbReference type="PANTHER" id="PTHR22930">
    <property type="match status" value="1"/>
</dbReference>
<dbReference type="OrthoDB" id="8189118at2759"/>
<dbReference type="AlphaFoldDB" id="A0A9P0L2A7"/>
<comment type="similarity">
    <text evidence="3">Belongs to the HARBI1 family.</text>
</comment>
<name>A0A9P0L2A7_ACAOB</name>
<dbReference type="EMBL" id="CAKOFQ010007000">
    <property type="protein sequence ID" value="CAH1986474.1"/>
    <property type="molecule type" value="Genomic_DNA"/>
</dbReference>
<evidence type="ECO:0000256" key="2">
    <source>
        <dbReference type="ARBA" id="ARBA00004123"/>
    </source>
</evidence>
<evidence type="ECO:0000313" key="10">
    <source>
        <dbReference type="Proteomes" id="UP001152888"/>
    </source>
</evidence>
<evidence type="ECO:0000256" key="3">
    <source>
        <dbReference type="ARBA" id="ARBA00006958"/>
    </source>
</evidence>
<keyword evidence="10" id="KW-1185">Reference proteome</keyword>
<protein>
    <recommendedName>
        <fullName evidence="8">DDE Tnp4 domain-containing protein</fullName>
    </recommendedName>
</protein>
<gene>
    <name evidence="9" type="ORF">ACAOBT_LOCUS17273</name>
</gene>
<keyword evidence="4" id="KW-0540">Nuclease</keyword>
<keyword evidence="5" id="KW-0479">Metal-binding</keyword>
<feature type="non-terminal residue" evidence="9">
    <location>
        <position position="1"/>
    </location>
</feature>
<evidence type="ECO:0000256" key="7">
    <source>
        <dbReference type="ARBA" id="ARBA00023242"/>
    </source>
</evidence>
<accession>A0A9P0L2A7</accession>
<dbReference type="InterPro" id="IPR045249">
    <property type="entry name" value="HARBI1-like"/>
</dbReference>
<dbReference type="Proteomes" id="UP001152888">
    <property type="component" value="Unassembled WGS sequence"/>
</dbReference>
<reference evidence="9" key="1">
    <citation type="submission" date="2022-03" db="EMBL/GenBank/DDBJ databases">
        <authorList>
            <person name="Sayadi A."/>
        </authorList>
    </citation>
    <scope>NUCLEOTIDE SEQUENCE</scope>
</reference>
<dbReference type="PANTHER" id="PTHR22930:SF269">
    <property type="entry name" value="NUCLEASE HARBI1-LIKE PROTEIN"/>
    <property type="match status" value="1"/>
</dbReference>
<evidence type="ECO:0000256" key="5">
    <source>
        <dbReference type="ARBA" id="ARBA00022723"/>
    </source>
</evidence>
<proteinExistence type="inferred from homology"/>
<dbReference type="GO" id="GO:0004518">
    <property type="term" value="F:nuclease activity"/>
    <property type="evidence" value="ECO:0007669"/>
    <property type="project" value="UniProtKB-KW"/>
</dbReference>
<comment type="subcellular location">
    <subcellularLocation>
        <location evidence="2">Nucleus</location>
    </subcellularLocation>
</comment>
<dbReference type="Pfam" id="PF13359">
    <property type="entry name" value="DDE_Tnp_4"/>
    <property type="match status" value="1"/>
</dbReference>
<evidence type="ECO:0000256" key="6">
    <source>
        <dbReference type="ARBA" id="ARBA00022801"/>
    </source>
</evidence>
<sequence>CKAVCTHTDKIGAGAGTVSCAGKHLISHIPAFPCRQFYSVFGSGKRKMYVSASNKRYLLGLLYLRRKYRQAKKVRQHWVHPLLTVRYLEGSFYTLFEKLRKDNSKFFNYFRMSIDTFDFIVERLLNSIKHQNTPMRACIPPKEMVAVTIRYLASGATFTDMHYYYRIGISTISKTVRLVCNSLWNLLKDEFLPQPTEETWQRIVDNFKKSAQFPNCLGAIDGKHIRVNRFPHSGSMHLNYKGYFSIILMAVVDSDYKFIYVDIGAYGKDCDSSVFQQTVFFKLMMENKLHIPPPCPLEATGKDTFPYVFVGDEAFGLSENLMRPYAGHNLTEKKRIFNYRLTRARRYVECAFGILSNKWRILHRALNVSKQLSKDIVKACVVLHNVVRIRDADNLEMYVSRQKLPNVQIAPCTRPTKNANYLRDCLADYFVTTEGMLPWQMDKI</sequence>
<organism evidence="9 10">
    <name type="scientific">Acanthoscelides obtectus</name>
    <name type="common">Bean weevil</name>
    <name type="synonym">Bruchus obtectus</name>
    <dbReference type="NCBI Taxonomy" id="200917"/>
    <lineage>
        <taxon>Eukaryota</taxon>
        <taxon>Metazoa</taxon>
        <taxon>Ecdysozoa</taxon>
        <taxon>Arthropoda</taxon>
        <taxon>Hexapoda</taxon>
        <taxon>Insecta</taxon>
        <taxon>Pterygota</taxon>
        <taxon>Neoptera</taxon>
        <taxon>Endopterygota</taxon>
        <taxon>Coleoptera</taxon>
        <taxon>Polyphaga</taxon>
        <taxon>Cucujiformia</taxon>
        <taxon>Chrysomeloidea</taxon>
        <taxon>Chrysomelidae</taxon>
        <taxon>Bruchinae</taxon>
        <taxon>Bruchini</taxon>
        <taxon>Acanthoscelides</taxon>
    </lineage>
</organism>
<keyword evidence="6" id="KW-0378">Hydrolase</keyword>
<comment type="cofactor">
    <cofactor evidence="1">
        <name>a divalent metal cation</name>
        <dbReference type="ChEBI" id="CHEBI:60240"/>
    </cofactor>
</comment>
<evidence type="ECO:0000313" key="9">
    <source>
        <dbReference type="EMBL" id="CAH1986474.1"/>
    </source>
</evidence>
<evidence type="ECO:0000259" key="8">
    <source>
        <dbReference type="Pfam" id="PF13359"/>
    </source>
</evidence>
<keyword evidence="7" id="KW-0539">Nucleus</keyword>
<dbReference type="GO" id="GO:0005634">
    <property type="term" value="C:nucleus"/>
    <property type="evidence" value="ECO:0007669"/>
    <property type="project" value="UniProtKB-SubCell"/>
</dbReference>
<evidence type="ECO:0000256" key="4">
    <source>
        <dbReference type="ARBA" id="ARBA00022722"/>
    </source>
</evidence>
<dbReference type="GO" id="GO:0046872">
    <property type="term" value="F:metal ion binding"/>
    <property type="evidence" value="ECO:0007669"/>
    <property type="project" value="UniProtKB-KW"/>
</dbReference>